<name>A0A0C3QMU5_9AGAM</name>
<reference evidence="10 11" key="1">
    <citation type="submission" date="2014-04" db="EMBL/GenBank/DDBJ databases">
        <authorList>
            <consortium name="DOE Joint Genome Institute"/>
            <person name="Kuo A."/>
            <person name="Girlanda M."/>
            <person name="Perotto S."/>
            <person name="Kohler A."/>
            <person name="Nagy L.G."/>
            <person name="Floudas D."/>
            <person name="Copeland A."/>
            <person name="Barry K.W."/>
            <person name="Cichocki N."/>
            <person name="Veneault-Fourrey C."/>
            <person name="LaButti K."/>
            <person name="Lindquist E.A."/>
            <person name="Lipzen A."/>
            <person name="Lundell T."/>
            <person name="Morin E."/>
            <person name="Murat C."/>
            <person name="Sun H."/>
            <person name="Tunlid A."/>
            <person name="Henrissat B."/>
            <person name="Grigoriev I.V."/>
            <person name="Hibbett D.S."/>
            <person name="Martin F."/>
            <person name="Nordberg H.P."/>
            <person name="Cantor M.N."/>
            <person name="Hua S.X."/>
        </authorList>
    </citation>
    <scope>NUCLEOTIDE SEQUENCE [LARGE SCALE GENOMIC DNA]</scope>
    <source>
        <strain evidence="10 11">MUT 4182</strain>
    </source>
</reference>
<evidence type="ECO:0000259" key="9">
    <source>
        <dbReference type="Pfam" id="PF09811"/>
    </source>
</evidence>
<organism evidence="10 11">
    <name type="scientific">Tulasnella calospora MUT 4182</name>
    <dbReference type="NCBI Taxonomy" id="1051891"/>
    <lineage>
        <taxon>Eukaryota</taxon>
        <taxon>Fungi</taxon>
        <taxon>Dikarya</taxon>
        <taxon>Basidiomycota</taxon>
        <taxon>Agaricomycotina</taxon>
        <taxon>Agaricomycetes</taxon>
        <taxon>Cantharellales</taxon>
        <taxon>Tulasnellaceae</taxon>
        <taxon>Tulasnella</taxon>
    </lineage>
</organism>
<dbReference type="PANTHER" id="PTHR18829">
    <property type="entry name" value="PROTEIN YAE1 HOMOLOG"/>
    <property type="match status" value="1"/>
</dbReference>
<dbReference type="InterPro" id="IPR038881">
    <property type="entry name" value="Yae1-like"/>
</dbReference>
<evidence type="ECO:0000256" key="8">
    <source>
        <dbReference type="SAM" id="MobiDB-lite"/>
    </source>
</evidence>
<evidence type="ECO:0000256" key="7">
    <source>
        <dbReference type="ARBA" id="ARBA00023242"/>
    </source>
</evidence>
<feature type="compositionally biased region" description="Basic and acidic residues" evidence="8">
    <location>
        <begin position="131"/>
        <end position="143"/>
    </location>
</feature>
<dbReference type="Pfam" id="PF09811">
    <property type="entry name" value="Yae1_N"/>
    <property type="match status" value="1"/>
</dbReference>
<evidence type="ECO:0000313" key="11">
    <source>
        <dbReference type="Proteomes" id="UP000054248"/>
    </source>
</evidence>
<dbReference type="HOGENOM" id="CLU_091047_0_0_1"/>
<comment type="subcellular location">
    <subcellularLocation>
        <location evidence="2">Cytoplasm</location>
    </subcellularLocation>
    <subcellularLocation>
        <location evidence="1">Nucleus</location>
    </subcellularLocation>
</comment>
<dbReference type="GO" id="GO:0005634">
    <property type="term" value="C:nucleus"/>
    <property type="evidence" value="ECO:0007669"/>
    <property type="project" value="UniProtKB-SubCell"/>
</dbReference>
<evidence type="ECO:0000313" key="10">
    <source>
        <dbReference type="EMBL" id="KIO29256.1"/>
    </source>
</evidence>
<reference evidence="11" key="2">
    <citation type="submission" date="2015-01" db="EMBL/GenBank/DDBJ databases">
        <title>Evolutionary Origins and Diversification of the Mycorrhizal Mutualists.</title>
        <authorList>
            <consortium name="DOE Joint Genome Institute"/>
            <consortium name="Mycorrhizal Genomics Consortium"/>
            <person name="Kohler A."/>
            <person name="Kuo A."/>
            <person name="Nagy L.G."/>
            <person name="Floudas D."/>
            <person name="Copeland A."/>
            <person name="Barry K.W."/>
            <person name="Cichocki N."/>
            <person name="Veneault-Fourrey C."/>
            <person name="LaButti K."/>
            <person name="Lindquist E.A."/>
            <person name="Lipzen A."/>
            <person name="Lundell T."/>
            <person name="Morin E."/>
            <person name="Murat C."/>
            <person name="Riley R."/>
            <person name="Ohm R."/>
            <person name="Sun H."/>
            <person name="Tunlid A."/>
            <person name="Henrissat B."/>
            <person name="Grigoriev I.V."/>
            <person name="Hibbett D.S."/>
            <person name="Martin F."/>
        </authorList>
    </citation>
    <scope>NUCLEOTIDE SEQUENCE [LARGE SCALE GENOMIC DNA]</scope>
    <source>
        <strain evidence="11">MUT 4182</strain>
    </source>
</reference>
<feature type="region of interest" description="Disordered" evidence="8">
    <location>
        <begin position="131"/>
        <end position="155"/>
    </location>
</feature>
<keyword evidence="7" id="KW-0539">Nucleus</keyword>
<dbReference type="AlphaFoldDB" id="A0A0C3QMU5"/>
<comment type="similarity">
    <text evidence="3">Belongs to the YAE1 family.</text>
</comment>
<dbReference type="GO" id="GO:0005737">
    <property type="term" value="C:cytoplasm"/>
    <property type="evidence" value="ECO:0007669"/>
    <property type="project" value="UniProtKB-SubCell"/>
</dbReference>
<accession>A0A0C3QMU5</accession>
<gene>
    <name evidence="10" type="ORF">M407DRAFT_242705</name>
</gene>
<evidence type="ECO:0000256" key="6">
    <source>
        <dbReference type="ARBA" id="ARBA00022490"/>
    </source>
</evidence>
<sequence>MDIWADEDEQTGQAKLADREWNRLQEGFMNDGYREGITAGKEGALQEGFDEGFASDGVPLGRRVGTLRGIAAGLQAFVTTGLTGTSLNPPSQRGQPALEAEVRAIIMGLESLEIGDLMPLDLLAEQHNLEHEQAEAQKQHNDSTEVEMEGDTSGGGDSMEEMLEAFASVGTKDSATTKARRREQAMTTLRGLEERLSAVLQQLGLAISLED</sequence>
<dbReference type="STRING" id="1051891.A0A0C3QMU5"/>
<evidence type="ECO:0000256" key="5">
    <source>
        <dbReference type="ARBA" id="ARBA00018400"/>
    </source>
</evidence>
<dbReference type="OrthoDB" id="20086at2759"/>
<dbReference type="Proteomes" id="UP000054248">
    <property type="component" value="Unassembled WGS sequence"/>
</dbReference>
<dbReference type="EMBL" id="KN822985">
    <property type="protein sequence ID" value="KIO29256.1"/>
    <property type="molecule type" value="Genomic_DNA"/>
</dbReference>
<feature type="domain" description="Essential protein Yae1 N-terminal" evidence="9">
    <location>
        <begin position="32"/>
        <end position="71"/>
    </location>
</feature>
<proteinExistence type="inferred from homology"/>
<evidence type="ECO:0000256" key="3">
    <source>
        <dbReference type="ARBA" id="ARBA00007096"/>
    </source>
</evidence>
<evidence type="ECO:0000256" key="4">
    <source>
        <dbReference type="ARBA" id="ARBA00017286"/>
    </source>
</evidence>
<protein>
    <recommendedName>
        <fullName evidence="5">Protein YAE1</fullName>
    </recommendedName>
    <alternativeName>
        <fullName evidence="4">Protein yae1</fullName>
    </alternativeName>
</protein>
<keyword evidence="6" id="KW-0963">Cytoplasm</keyword>
<keyword evidence="11" id="KW-1185">Reference proteome</keyword>
<dbReference type="PANTHER" id="PTHR18829:SF0">
    <property type="entry name" value="PROTEIN YAE1 HOMOLOG"/>
    <property type="match status" value="1"/>
</dbReference>
<evidence type="ECO:0000256" key="2">
    <source>
        <dbReference type="ARBA" id="ARBA00004496"/>
    </source>
</evidence>
<dbReference type="InterPro" id="IPR019191">
    <property type="entry name" value="Essential_protein_Yae1_N"/>
</dbReference>
<evidence type="ECO:0000256" key="1">
    <source>
        <dbReference type="ARBA" id="ARBA00004123"/>
    </source>
</evidence>